<dbReference type="AlphaFoldDB" id="A0A165NFB7"/>
<dbReference type="InParanoid" id="A0A165NFB7"/>
<accession>A0A165NFB7</accession>
<keyword evidence="2" id="KW-1185">Reference proteome</keyword>
<evidence type="ECO:0000313" key="2">
    <source>
        <dbReference type="Proteomes" id="UP000077266"/>
    </source>
</evidence>
<evidence type="ECO:0000313" key="1">
    <source>
        <dbReference type="EMBL" id="KZW00662.1"/>
    </source>
</evidence>
<dbReference type="EMBL" id="KV425899">
    <property type="protein sequence ID" value="KZW00662.1"/>
    <property type="molecule type" value="Genomic_DNA"/>
</dbReference>
<proteinExistence type="predicted"/>
<sequence length="335" mass="38104">MEGYVRPHAHRLASLSDLPYELIIPILRMAMPQGPHDTHLRPNWLAGLAGLCLQLSIMVRPLLYETLVITRSKMCSLLVQSYEASRTHDTFAHTRKLLITLHDNEIKEDVFRVLRSIEPLQRLERFAGPYTAFAVLAEQTSWRPTWVAITSPVSIALLAQDHAETLRCVTHLHIYLTKGIDPEDVGDLSSLCVQDLILDWHPNRSLDEVFELCCIWLRIPTLLRATIRSHDKLTRILPDDRYALPSYFRRTQKDADEDEKRAVKAAGIVYKAFRSMFTGNTGLSTSLQVCLDAHVSRLGGIRHQRVTLEEEEWSGSASLRRITEPPEVSNIVVSV</sequence>
<evidence type="ECO:0008006" key="3">
    <source>
        <dbReference type="Google" id="ProtNLM"/>
    </source>
</evidence>
<gene>
    <name evidence="1" type="ORF">EXIGLDRAFT_720890</name>
</gene>
<reference evidence="1 2" key="1">
    <citation type="journal article" date="2016" name="Mol. Biol. Evol.">
        <title>Comparative Genomics of Early-Diverging Mushroom-Forming Fungi Provides Insights into the Origins of Lignocellulose Decay Capabilities.</title>
        <authorList>
            <person name="Nagy L.G."/>
            <person name="Riley R."/>
            <person name="Tritt A."/>
            <person name="Adam C."/>
            <person name="Daum C."/>
            <person name="Floudas D."/>
            <person name="Sun H."/>
            <person name="Yadav J.S."/>
            <person name="Pangilinan J."/>
            <person name="Larsson K.H."/>
            <person name="Matsuura K."/>
            <person name="Barry K."/>
            <person name="Labutti K."/>
            <person name="Kuo R."/>
            <person name="Ohm R.A."/>
            <person name="Bhattacharya S.S."/>
            <person name="Shirouzu T."/>
            <person name="Yoshinaga Y."/>
            <person name="Martin F.M."/>
            <person name="Grigoriev I.V."/>
            <person name="Hibbett D.S."/>
        </authorList>
    </citation>
    <scope>NUCLEOTIDE SEQUENCE [LARGE SCALE GENOMIC DNA]</scope>
    <source>
        <strain evidence="1 2">HHB12029</strain>
    </source>
</reference>
<protein>
    <recommendedName>
        <fullName evidence="3">F-box domain-containing protein</fullName>
    </recommendedName>
</protein>
<organism evidence="1 2">
    <name type="scientific">Exidia glandulosa HHB12029</name>
    <dbReference type="NCBI Taxonomy" id="1314781"/>
    <lineage>
        <taxon>Eukaryota</taxon>
        <taxon>Fungi</taxon>
        <taxon>Dikarya</taxon>
        <taxon>Basidiomycota</taxon>
        <taxon>Agaricomycotina</taxon>
        <taxon>Agaricomycetes</taxon>
        <taxon>Auriculariales</taxon>
        <taxon>Exidiaceae</taxon>
        <taxon>Exidia</taxon>
    </lineage>
</organism>
<dbReference type="Proteomes" id="UP000077266">
    <property type="component" value="Unassembled WGS sequence"/>
</dbReference>
<name>A0A165NFB7_EXIGL</name>